<evidence type="ECO:0000313" key="2">
    <source>
        <dbReference type="Proteomes" id="UP000195569"/>
    </source>
</evidence>
<accession>A0A1N7RV52</accession>
<keyword evidence="2" id="KW-1185">Reference proteome</keyword>
<sequence>MKERPILSSGPMVRAILEGRKTQTRRVVKLPHNNPLVAWEPTKFGGPEGGRTAAGDIVPEQGAIWHTRTGDCLISPHGQPRDRLWVRESMAATRDQAGIIVDWHYAAGGAKVPRMPNLRPEFNDAMAFAHLARKAVPSIDMPRWASRITLEVTGVRVERLHDIKEDDAKAEGCAPAWLDVDEETVNAYGAPTYRQGFARLWRDISGDESWDANPWVWVVGFRRVL</sequence>
<evidence type="ECO:0000313" key="1">
    <source>
        <dbReference type="EMBL" id="SIT38593.1"/>
    </source>
</evidence>
<protein>
    <recommendedName>
        <fullName evidence="3">Phage-related protein</fullName>
    </recommendedName>
</protein>
<name>A0A1N7RV52_9BURK</name>
<reference evidence="1" key="1">
    <citation type="submission" date="2016-12" db="EMBL/GenBank/DDBJ databases">
        <authorList>
            <person name="Moulin L."/>
        </authorList>
    </citation>
    <scope>NUCLEOTIDE SEQUENCE [LARGE SCALE GENOMIC DNA]</scope>
    <source>
        <strain evidence="1">STM 7183</strain>
    </source>
</reference>
<gene>
    <name evidence="1" type="ORF">BN2476_170201</name>
</gene>
<dbReference type="OrthoDB" id="72471at2"/>
<organism evidence="1 2">
    <name type="scientific">Paraburkholderia piptadeniae</name>
    <dbReference type="NCBI Taxonomy" id="1701573"/>
    <lineage>
        <taxon>Bacteria</taxon>
        <taxon>Pseudomonadati</taxon>
        <taxon>Pseudomonadota</taxon>
        <taxon>Betaproteobacteria</taxon>
        <taxon>Burkholderiales</taxon>
        <taxon>Burkholderiaceae</taxon>
        <taxon>Paraburkholderia</taxon>
    </lineage>
</organism>
<proteinExistence type="predicted"/>
<comment type="caution">
    <text evidence="1">The sequence shown here is derived from an EMBL/GenBank/DDBJ whole genome shotgun (WGS) entry which is preliminary data.</text>
</comment>
<dbReference type="EMBL" id="CYGY02000017">
    <property type="protein sequence ID" value="SIT38593.1"/>
    <property type="molecule type" value="Genomic_DNA"/>
</dbReference>
<dbReference type="Proteomes" id="UP000195569">
    <property type="component" value="Unassembled WGS sequence"/>
</dbReference>
<dbReference type="AlphaFoldDB" id="A0A1N7RV52"/>
<dbReference type="RefSeq" id="WP_087733682.1">
    <property type="nucleotide sequence ID" value="NZ_CYGY02000017.1"/>
</dbReference>
<evidence type="ECO:0008006" key="3">
    <source>
        <dbReference type="Google" id="ProtNLM"/>
    </source>
</evidence>